<dbReference type="GO" id="GO:0005762">
    <property type="term" value="C:mitochondrial large ribosomal subunit"/>
    <property type="evidence" value="ECO:0007669"/>
    <property type="project" value="TreeGrafter"/>
</dbReference>
<dbReference type="Pfam" id="PF10501">
    <property type="entry name" value="Ribosomal_L50"/>
    <property type="match status" value="1"/>
</dbReference>
<keyword evidence="5" id="KW-0687">Ribonucleoprotein</keyword>
<keyword evidence="8" id="KW-1185">Reference proteome</keyword>
<dbReference type="PANTHER" id="PTHR31542">
    <property type="entry name" value="39A RIBOSOMAL PROTEIN L50, MITOCHONDRIAL"/>
    <property type="match status" value="1"/>
</dbReference>
<sequence length="234" mass="27380">MLSARILRRTSFPSFASTYSTTTEEMDKIRARSLLKHTYVYNPPDDLDNIIVNAAKDHGLKLDHSDWKTTEIPLDERKSKFLLYLGHSLKHLVPNSKLHNMKSLHDLFEFYEQPVNNITKYAELARNEKLPQNLAIMGKIQQPRRFHPNDKTALHGGVTANPGEGGTIHSIRNKRIYREFKPKKEWFDYDDQNFDYDVTLSKGFNFEFLTWVKLAILFSSLEINWEGNQYGRIF</sequence>
<dbReference type="Proteomes" id="UP000095281">
    <property type="component" value="Unplaced"/>
</dbReference>
<comment type="subcellular location">
    <subcellularLocation>
        <location evidence="1">Mitochondrion</location>
    </subcellularLocation>
</comment>
<evidence type="ECO:0000256" key="4">
    <source>
        <dbReference type="ARBA" id="ARBA00023128"/>
    </source>
</evidence>
<evidence type="ECO:0000256" key="3">
    <source>
        <dbReference type="ARBA" id="ARBA00022980"/>
    </source>
</evidence>
<reference evidence="9" key="1">
    <citation type="submission" date="2016-11" db="UniProtKB">
        <authorList>
            <consortium name="WormBaseParasite"/>
        </authorList>
    </citation>
    <scope>IDENTIFICATION</scope>
</reference>
<dbReference type="OMA" id="HIQYEYV"/>
<evidence type="ECO:0000313" key="9">
    <source>
        <dbReference type="WBParaSite" id="MhA1_Contig1358.frz3.gene8"/>
    </source>
</evidence>
<name>A0A1I8B4H3_MELHA</name>
<comment type="similarity">
    <text evidence="2">Belongs to the mitochondrion-specific ribosomal protein mL50 family.</text>
</comment>
<organism evidence="8 9">
    <name type="scientific">Meloidogyne hapla</name>
    <name type="common">Root-knot nematode worm</name>
    <dbReference type="NCBI Taxonomy" id="6305"/>
    <lineage>
        <taxon>Eukaryota</taxon>
        <taxon>Metazoa</taxon>
        <taxon>Ecdysozoa</taxon>
        <taxon>Nematoda</taxon>
        <taxon>Chromadorea</taxon>
        <taxon>Rhabditida</taxon>
        <taxon>Tylenchina</taxon>
        <taxon>Tylenchomorpha</taxon>
        <taxon>Tylenchoidea</taxon>
        <taxon>Meloidogynidae</taxon>
        <taxon>Meloidogyninae</taxon>
        <taxon>Meloidogyne</taxon>
    </lineage>
</organism>
<keyword evidence="3" id="KW-0689">Ribosomal protein</keyword>
<proteinExistence type="inferred from homology"/>
<evidence type="ECO:0000256" key="1">
    <source>
        <dbReference type="ARBA" id="ARBA00004173"/>
    </source>
</evidence>
<protein>
    <recommendedName>
        <fullName evidence="6">Large ribosomal subunit protein mL50</fullName>
    </recommendedName>
    <alternativeName>
        <fullName evidence="7">39S ribosomal protein L50, mitochondrial</fullName>
    </alternativeName>
</protein>
<dbReference type="PANTHER" id="PTHR31542:SF1">
    <property type="entry name" value="LARGE RIBOSOMAL SUBUNIT PROTEIN ML50"/>
    <property type="match status" value="1"/>
</dbReference>
<evidence type="ECO:0000256" key="2">
    <source>
        <dbReference type="ARBA" id="ARBA00008860"/>
    </source>
</evidence>
<evidence type="ECO:0000256" key="6">
    <source>
        <dbReference type="ARBA" id="ARBA00035183"/>
    </source>
</evidence>
<accession>A0A1I8B4H3</accession>
<evidence type="ECO:0000256" key="7">
    <source>
        <dbReference type="ARBA" id="ARBA00035398"/>
    </source>
</evidence>
<keyword evidence="4" id="KW-0496">Mitochondrion</keyword>
<dbReference type="InterPro" id="IPR018305">
    <property type="entry name" value="Ribosomal_m50"/>
</dbReference>
<dbReference type="AlphaFoldDB" id="A0A1I8B4H3"/>
<dbReference type="WBParaSite" id="MhA1_Contig1358.frz3.gene8">
    <property type="protein sequence ID" value="MhA1_Contig1358.frz3.gene8"/>
    <property type="gene ID" value="MhA1_Contig1358.frz3.gene8"/>
</dbReference>
<evidence type="ECO:0000313" key="8">
    <source>
        <dbReference type="Proteomes" id="UP000095281"/>
    </source>
</evidence>
<evidence type="ECO:0000256" key="5">
    <source>
        <dbReference type="ARBA" id="ARBA00023274"/>
    </source>
</evidence>